<reference evidence="1" key="1">
    <citation type="submission" date="2022-04" db="EMBL/GenBank/DDBJ databases">
        <title>Tomato heritable bacteria conferring resistance against bacterial wilt.</title>
        <authorList>
            <person name="Yin J."/>
        </authorList>
    </citation>
    <scope>NUCLEOTIDE SEQUENCE</scope>
    <source>
        <strain evidence="1">Cra20</strain>
    </source>
</reference>
<organism evidence="1">
    <name type="scientific">Sphingomonas psychrotolerans</name>
    <dbReference type="NCBI Taxonomy" id="1327635"/>
    <lineage>
        <taxon>Bacteria</taxon>
        <taxon>Pseudomonadati</taxon>
        <taxon>Pseudomonadota</taxon>
        <taxon>Alphaproteobacteria</taxon>
        <taxon>Sphingomonadales</taxon>
        <taxon>Sphingomonadaceae</taxon>
        <taxon>Sphingomonas</taxon>
    </lineage>
</organism>
<dbReference type="EMBL" id="JALMLT010000005">
    <property type="protein sequence ID" value="MDT8760528.1"/>
    <property type="molecule type" value="Genomic_DNA"/>
</dbReference>
<protein>
    <submittedName>
        <fullName evidence="1">Uncharacterized protein</fullName>
    </submittedName>
</protein>
<comment type="caution">
    <text evidence="1">The sequence shown here is derived from an EMBL/GenBank/DDBJ whole genome shotgun (WGS) entry which is preliminary data.</text>
</comment>
<accession>A0ABU3N7N1</accession>
<sequence length="136" mass="14296">MFIQPSPASASIEFASGATGQFNSIALTPAQFGAALQVLAMLPAIERVDPRAQAKALQAYARGAGFTDEALAGAALHARVTALARWTAAHDPLRQSDPQAVIEAAARHHLVGTDCGVGFEGASFQELILFIEELPW</sequence>
<name>A0ABU3N7N1_9SPHN</name>
<gene>
    <name evidence="1" type="ORF">MZO42_17645</name>
</gene>
<proteinExistence type="predicted"/>
<evidence type="ECO:0000313" key="1">
    <source>
        <dbReference type="EMBL" id="MDT8760528.1"/>
    </source>
</evidence>